<dbReference type="EMBL" id="AP024702">
    <property type="protein sequence ID" value="BCX50263.1"/>
    <property type="molecule type" value="Genomic_DNA"/>
</dbReference>
<evidence type="ECO:0000313" key="1">
    <source>
        <dbReference type="EMBL" id="BCX50263.1"/>
    </source>
</evidence>
<protein>
    <submittedName>
        <fullName evidence="1">Uncharacterized protein</fullName>
    </submittedName>
</protein>
<gene>
    <name evidence="1" type="ORF">HAHE_41710</name>
</gene>
<keyword evidence="2" id="KW-1185">Reference proteome</keyword>
<dbReference type="Proteomes" id="UP001374893">
    <property type="component" value="Chromosome"/>
</dbReference>
<reference evidence="1 2" key="1">
    <citation type="submission" date="2021-06" db="EMBL/GenBank/DDBJ databases">
        <title>Complete genome of Haloferula helveola possessing various polysaccharide degrading enzymes.</title>
        <authorList>
            <person name="Takami H."/>
            <person name="Huang C."/>
            <person name="Hamasaki K."/>
        </authorList>
    </citation>
    <scope>NUCLEOTIDE SEQUENCE [LARGE SCALE GENOMIC DNA]</scope>
    <source>
        <strain evidence="1 2">CN-1</strain>
    </source>
</reference>
<proteinExistence type="predicted"/>
<name>A0ABN6HAV4_9BACT</name>
<organism evidence="1 2">
    <name type="scientific">Haloferula helveola</name>
    <dbReference type="NCBI Taxonomy" id="490095"/>
    <lineage>
        <taxon>Bacteria</taxon>
        <taxon>Pseudomonadati</taxon>
        <taxon>Verrucomicrobiota</taxon>
        <taxon>Verrucomicrobiia</taxon>
        <taxon>Verrucomicrobiales</taxon>
        <taxon>Verrucomicrobiaceae</taxon>
        <taxon>Haloferula</taxon>
    </lineage>
</organism>
<sequence>MDLAIAVNDKELEQPLGHVDFGRETDFTGLRVEGYLAHFHPAVFQPLDGRLGRLDLLIGRRKALRFYRGTLHRLGTGGDEGE</sequence>
<accession>A0ABN6HAV4</accession>
<evidence type="ECO:0000313" key="2">
    <source>
        <dbReference type="Proteomes" id="UP001374893"/>
    </source>
</evidence>